<dbReference type="HOGENOM" id="CLU_131496_9_3_1"/>
<dbReference type="eggNOG" id="ENOG502S8KK">
    <property type="taxonomic scope" value="Eukaryota"/>
</dbReference>
<accession>S7ZDA2</accession>
<sequence>MSEINVAAIVTPKPEKFEEAAALITEVIQKVQANEPGTLLYSAFPVQGKKEIVIVERYKDQAAVKAHTKTPYFREFSTKIAPLLAKPTDIRAGSFLNGARGVARLFQQRLGSRAVRPMHEGAE</sequence>
<dbReference type="EMBL" id="KB644409">
    <property type="protein sequence ID" value="EPS26661.1"/>
    <property type="molecule type" value="Genomic_DNA"/>
</dbReference>
<dbReference type="InterPro" id="IPR011008">
    <property type="entry name" value="Dimeric_a/b-barrel"/>
</dbReference>
<dbReference type="Proteomes" id="UP000019376">
    <property type="component" value="Unassembled WGS sequence"/>
</dbReference>
<dbReference type="SUPFAM" id="SSF54909">
    <property type="entry name" value="Dimeric alpha+beta barrel"/>
    <property type="match status" value="1"/>
</dbReference>
<dbReference type="OrthoDB" id="10011777at2759"/>
<protein>
    <recommendedName>
        <fullName evidence="1">ABM domain-containing protein</fullName>
    </recommendedName>
</protein>
<dbReference type="InterPro" id="IPR007138">
    <property type="entry name" value="ABM_dom"/>
</dbReference>
<gene>
    <name evidence="2" type="ORF">PDE_01599</name>
</gene>
<evidence type="ECO:0000313" key="2">
    <source>
        <dbReference type="EMBL" id="EPS26661.1"/>
    </source>
</evidence>
<dbReference type="Gene3D" id="3.30.70.100">
    <property type="match status" value="1"/>
</dbReference>
<dbReference type="PROSITE" id="PS51725">
    <property type="entry name" value="ABM"/>
    <property type="match status" value="1"/>
</dbReference>
<organism evidence="2 3">
    <name type="scientific">Penicillium oxalicum (strain 114-2 / CGMCC 5302)</name>
    <name type="common">Penicillium decumbens</name>
    <dbReference type="NCBI Taxonomy" id="933388"/>
    <lineage>
        <taxon>Eukaryota</taxon>
        <taxon>Fungi</taxon>
        <taxon>Dikarya</taxon>
        <taxon>Ascomycota</taxon>
        <taxon>Pezizomycotina</taxon>
        <taxon>Eurotiomycetes</taxon>
        <taxon>Eurotiomycetidae</taxon>
        <taxon>Eurotiales</taxon>
        <taxon>Aspergillaceae</taxon>
        <taxon>Penicillium</taxon>
    </lineage>
</organism>
<feature type="domain" description="ABM" evidence="1">
    <location>
        <begin position="4"/>
        <end position="95"/>
    </location>
</feature>
<dbReference type="AlphaFoldDB" id="S7ZDA2"/>
<evidence type="ECO:0000313" key="3">
    <source>
        <dbReference type="Proteomes" id="UP000019376"/>
    </source>
</evidence>
<reference evidence="2 3" key="1">
    <citation type="journal article" date="2013" name="PLoS ONE">
        <title>Genomic and secretomic analyses reveal unique features of the lignocellulolytic enzyme system of Penicillium decumbens.</title>
        <authorList>
            <person name="Liu G."/>
            <person name="Zhang L."/>
            <person name="Wei X."/>
            <person name="Zou G."/>
            <person name="Qin Y."/>
            <person name="Ma L."/>
            <person name="Li J."/>
            <person name="Zheng H."/>
            <person name="Wang S."/>
            <person name="Wang C."/>
            <person name="Xun L."/>
            <person name="Zhao G.-P."/>
            <person name="Zhou Z."/>
            <person name="Qu Y."/>
        </authorList>
    </citation>
    <scope>NUCLEOTIDE SEQUENCE [LARGE SCALE GENOMIC DNA]</scope>
    <source>
        <strain evidence="3">114-2 / CGMCC 5302</strain>
    </source>
</reference>
<dbReference type="STRING" id="933388.S7ZDA2"/>
<proteinExistence type="predicted"/>
<keyword evidence="3" id="KW-1185">Reference proteome</keyword>
<dbReference type="PhylomeDB" id="S7ZDA2"/>
<name>S7ZDA2_PENO1</name>
<dbReference type="PANTHER" id="PTHR40624">
    <property type="entry name" value="BIOSYNTHESIS MONOOXYGENASE, PUTATIVE (AFU_ORTHOLOGUE AFUA_1G12025)-RELATED"/>
    <property type="match status" value="1"/>
</dbReference>
<dbReference type="PANTHER" id="PTHR40624:SF1">
    <property type="entry name" value="BIOSYNTHESIS MONOOXYGENASE, PUTATIVE (AFU_ORTHOLOGUE AFUA_1G12025)-RELATED"/>
    <property type="match status" value="1"/>
</dbReference>
<dbReference type="Pfam" id="PF03992">
    <property type="entry name" value="ABM"/>
    <property type="match status" value="1"/>
</dbReference>
<evidence type="ECO:0000259" key="1">
    <source>
        <dbReference type="PROSITE" id="PS51725"/>
    </source>
</evidence>